<dbReference type="Pfam" id="PF00657">
    <property type="entry name" value="Lipase_GDSL"/>
    <property type="match status" value="1"/>
</dbReference>
<evidence type="ECO:0000313" key="1">
    <source>
        <dbReference type="EMBL" id="MBF1447525.1"/>
    </source>
</evidence>
<dbReference type="CDD" id="cd00229">
    <property type="entry name" value="SGNH_hydrolase"/>
    <property type="match status" value="1"/>
</dbReference>
<gene>
    <name evidence="1" type="ORF">HXN55_09110</name>
</gene>
<reference evidence="1" key="1">
    <citation type="submission" date="2020-04" db="EMBL/GenBank/DDBJ databases">
        <title>Deep metagenomics examines the oral microbiome during advanced dental caries in children, revealing novel taxa and co-occurrences with host molecules.</title>
        <authorList>
            <person name="Baker J.L."/>
            <person name="Morton J.T."/>
            <person name="Dinis M."/>
            <person name="Alvarez R."/>
            <person name="Tran N.C."/>
            <person name="Knight R."/>
            <person name="Edlund A."/>
        </authorList>
    </citation>
    <scope>NUCLEOTIDE SEQUENCE</scope>
    <source>
        <strain evidence="1">JCVI_32_bin.50</strain>
    </source>
</reference>
<dbReference type="EMBL" id="JABZTM010000111">
    <property type="protein sequence ID" value="MBF1447525.1"/>
    <property type="molecule type" value="Genomic_DNA"/>
</dbReference>
<dbReference type="Gene3D" id="3.40.50.1110">
    <property type="entry name" value="SGNH hydrolase"/>
    <property type="match status" value="1"/>
</dbReference>
<dbReference type="InterPro" id="IPR001087">
    <property type="entry name" value="GDSL"/>
</dbReference>
<dbReference type="InterPro" id="IPR036514">
    <property type="entry name" value="SGNH_hydro_sf"/>
</dbReference>
<dbReference type="SUPFAM" id="SSF52266">
    <property type="entry name" value="SGNH hydrolase"/>
    <property type="match status" value="1"/>
</dbReference>
<organism evidence="1 2">
    <name type="scientific">Prevotella nigrescens</name>
    <dbReference type="NCBI Taxonomy" id="28133"/>
    <lineage>
        <taxon>Bacteria</taxon>
        <taxon>Pseudomonadati</taxon>
        <taxon>Bacteroidota</taxon>
        <taxon>Bacteroidia</taxon>
        <taxon>Bacteroidales</taxon>
        <taxon>Prevotellaceae</taxon>
        <taxon>Prevotella</taxon>
    </lineage>
</organism>
<dbReference type="GO" id="GO:0016788">
    <property type="term" value="F:hydrolase activity, acting on ester bonds"/>
    <property type="evidence" value="ECO:0007669"/>
    <property type="project" value="InterPro"/>
</dbReference>
<accession>A0A9D5WWE8</accession>
<name>A0A9D5WWE8_9BACT</name>
<proteinExistence type="predicted"/>
<protein>
    <submittedName>
        <fullName evidence="1">SGNH/GDSL hydrolase family protein</fullName>
    </submittedName>
</protein>
<comment type="caution">
    <text evidence="1">The sequence shown here is derived from an EMBL/GenBank/DDBJ whole genome shotgun (WGS) entry which is preliminary data.</text>
</comment>
<dbReference type="AlphaFoldDB" id="A0A9D5WWE8"/>
<dbReference type="Proteomes" id="UP000787419">
    <property type="component" value="Unassembled WGS sequence"/>
</dbReference>
<keyword evidence="1" id="KW-0378">Hydrolase</keyword>
<sequence>MSVTLRENGSIFYKKYSPFHIELVILLSVIVQISYGANYMKEKDSTTFLSDCHVVFLGDSNLWTGGKDNSDPHSWSYWFCKELSIKNSRNYARSGATWSHTRNTKPDVLSYEEKLSDNNVVFNQVLRLIKDARELRCPKPDYIFIMAGTNDAWFQNKRPQLFAESVQNVFNQKNKEHQQALSLARTVKLDCELLKKNFPECKIILVTPMFTTQASTNLISKISDVITSCGKFLNANVIRLDTTDLINPIQEKDKRTYTLDGTHTNPAGAERVGIYIAKKLKRTIQKKLY</sequence>
<evidence type="ECO:0000313" key="2">
    <source>
        <dbReference type="Proteomes" id="UP000787419"/>
    </source>
</evidence>